<sequence>MSLQGTANNANVLQLHRQLEQAVTKMLIVLGKHSPEVIGFSIPSFEKREEDEQPEQIQVQPVADFSFTHTAFSQWLAPVGANTRLVKRYPGVVILSSGEQQIIPLISEINRLKDEFAKAVRLGFKNRQSAHENLHKIIPGILLQQATRKIHHLVQTVSSVNFYWAHRPMVKEITKEQALADIDRALESKRYDLTLLNKTEIEQRTQHEKSLISRIPADARIIERRIARVQPCYDIWIKTSGSKIATKLGSKNASLPVIIFGKVGRCNGLSDYYRPVEKKLGPQESIIESELLPRKSWFVTMQPKKKSGVLLGHK</sequence>
<evidence type="ECO:0000313" key="4">
    <source>
        <dbReference type="EMBL" id="SQH76693.1"/>
    </source>
</evidence>
<evidence type="ECO:0000256" key="2">
    <source>
        <dbReference type="ARBA" id="ARBA00022705"/>
    </source>
</evidence>
<keyword evidence="2" id="KW-0235">DNA replication</keyword>
<dbReference type="SUPFAM" id="SSF56596">
    <property type="entry name" value="Replication terminator protein (Tus)"/>
    <property type="match status" value="1"/>
</dbReference>
<dbReference type="KEGG" id="sbk:SHEWBE_2730"/>
<dbReference type="InterPro" id="IPR008865">
    <property type="entry name" value="DNA_replication_term_site-bd"/>
</dbReference>
<dbReference type="GO" id="GO:0006274">
    <property type="term" value="P:DNA replication termination"/>
    <property type="evidence" value="ECO:0007669"/>
    <property type="project" value="InterPro"/>
</dbReference>
<evidence type="ECO:0000313" key="5">
    <source>
        <dbReference type="Proteomes" id="UP000250123"/>
    </source>
</evidence>
<dbReference type="AlphaFoldDB" id="A0A330M5I8"/>
<dbReference type="Gene3D" id="3.50.14.10">
    <property type="entry name" value="Replication terminator Tus, domain 1 superfamily/Replication terminator Tus"/>
    <property type="match status" value="1"/>
</dbReference>
<keyword evidence="1" id="KW-0963">Cytoplasm</keyword>
<organism evidence="4 5">
    <name type="scientific">Shewanella benthica</name>
    <dbReference type="NCBI Taxonomy" id="43661"/>
    <lineage>
        <taxon>Bacteria</taxon>
        <taxon>Pseudomonadati</taxon>
        <taxon>Pseudomonadota</taxon>
        <taxon>Gammaproteobacteria</taxon>
        <taxon>Alteromonadales</taxon>
        <taxon>Shewanellaceae</taxon>
        <taxon>Shewanella</taxon>
    </lineage>
</organism>
<dbReference type="Proteomes" id="UP000250123">
    <property type="component" value="Chromosome SHEWBE"/>
</dbReference>
<dbReference type="EMBL" id="LS483452">
    <property type="protein sequence ID" value="SQH76693.1"/>
    <property type="molecule type" value="Genomic_DNA"/>
</dbReference>
<dbReference type="GO" id="GO:0005737">
    <property type="term" value="C:cytoplasm"/>
    <property type="evidence" value="ECO:0007669"/>
    <property type="project" value="InterPro"/>
</dbReference>
<gene>
    <name evidence="4" type="ORF">SHEWBE_2730</name>
</gene>
<dbReference type="Gene3D" id="3.30.54.10">
    <property type="match status" value="1"/>
</dbReference>
<dbReference type="GO" id="GO:0003677">
    <property type="term" value="F:DNA binding"/>
    <property type="evidence" value="ECO:0007669"/>
    <property type="project" value="UniProtKB-KW"/>
</dbReference>
<dbReference type="OrthoDB" id="6378881at2"/>
<dbReference type="InterPro" id="IPR036381">
    <property type="entry name" value="Tus_dom1"/>
</dbReference>
<evidence type="ECO:0000256" key="3">
    <source>
        <dbReference type="ARBA" id="ARBA00023125"/>
    </source>
</evidence>
<keyword evidence="3" id="KW-0238">DNA-binding</keyword>
<dbReference type="Pfam" id="PF05472">
    <property type="entry name" value="Ter"/>
    <property type="match status" value="1"/>
</dbReference>
<dbReference type="RefSeq" id="WP_112352807.1">
    <property type="nucleotide sequence ID" value="NZ_LS483452.1"/>
</dbReference>
<evidence type="ECO:0000256" key="1">
    <source>
        <dbReference type="ARBA" id="ARBA00022490"/>
    </source>
</evidence>
<name>A0A330M5I8_9GAMM</name>
<reference evidence="5" key="1">
    <citation type="submission" date="2018-06" db="EMBL/GenBank/DDBJ databases">
        <authorList>
            <person name="Cea G.-C."/>
            <person name="William W."/>
        </authorList>
    </citation>
    <scope>NUCLEOTIDE SEQUENCE [LARGE SCALE GENOMIC DNA]</scope>
    <source>
        <strain evidence="5">DB21MT-2</strain>
    </source>
</reference>
<protein>
    <submittedName>
        <fullName evidence="4">DNA replication terminus site-binding protein</fullName>
    </submittedName>
</protein>
<dbReference type="InterPro" id="IPR036384">
    <property type="entry name" value="Tus_sf"/>
</dbReference>
<accession>A0A330M5I8</accession>
<proteinExistence type="predicted"/>